<evidence type="ECO:0000259" key="13">
    <source>
        <dbReference type="PROSITE" id="PS51199"/>
    </source>
</evidence>
<keyword evidence="6 12" id="KW-0347">Helicase</keyword>
<evidence type="ECO:0000256" key="10">
    <source>
        <dbReference type="ARBA" id="ARBA00048954"/>
    </source>
</evidence>
<keyword evidence="3 12" id="KW-0235">DNA replication</keyword>
<keyword evidence="15" id="KW-1185">Reference proteome</keyword>
<dbReference type="GO" id="GO:0006269">
    <property type="term" value="P:DNA replication, synthesis of primer"/>
    <property type="evidence" value="ECO:0007669"/>
    <property type="project" value="UniProtKB-UniRule"/>
</dbReference>
<dbReference type="InterPro" id="IPR027417">
    <property type="entry name" value="P-loop_NTPase"/>
</dbReference>
<proteinExistence type="inferred from homology"/>
<dbReference type="PANTHER" id="PTHR30153:SF2">
    <property type="entry name" value="REPLICATIVE DNA HELICASE"/>
    <property type="match status" value="1"/>
</dbReference>
<dbReference type="PANTHER" id="PTHR30153">
    <property type="entry name" value="REPLICATIVE DNA HELICASE DNAB"/>
    <property type="match status" value="1"/>
</dbReference>
<protein>
    <recommendedName>
        <fullName evidence="11 12">Replicative DNA helicase</fullName>
        <ecNumber evidence="11 12">5.6.2.3</ecNumber>
    </recommendedName>
</protein>
<dbReference type="Gene3D" id="3.40.50.300">
    <property type="entry name" value="P-loop containing nucleotide triphosphate hydrolases"/>
    <property type="match status" value="1"/>
</dbReference>
<dbReference type="GO" id="GO:0005829">
    <property type="term" value="C:cytosol"/>
    <property type="evidence" value="ECO:0007669"/>
    <property type="project" value="TreeGrafter"/>
</dbReference>
<dbReference type="OrthoDB" id="9773982at2"/>
<dbReference type="AlphaFoldDB" id="A0A2S7XM14"/>
<comment type="catalytic activity">
    <reaction evidence="10 12">
        <text>ATP + H2O = ADP + phosphate + H(+)</text>
        <dbReference type="Rhea" id="RHEA:13065"/>
        <dbReference type="ChEBI" id="CHEBI:15377"/>
        <dbReference type="ChEBI" id="CHEBI:15378"/>
        <dbReference type="ChEBI" id="CHEBI:30616"/>
        <dbReference type="ChEBI" id="CHEBI:43474"/>
        <dbReference type="ChEBI" id="CHEBI:456216"/>
        <dbReference type="EC" id="5.6.2.3"/>
    </reaction>
</comment>
<dbReference type="GO" id="GO:0016887">
    <property type="term" value="F:ATP hydrolysis activity"/>
    <property type="evidence" value="ECO:0007669"/>
    <property type="project" value="RHEA"/>
</dbReference>
<dbReference type="InterPro" id="IPR003593">
    <property type="entry name" value="AAA+_ATPase"/>
</dbReference>
<evidence type="ECO:0000256" key="4">
    <source>
        <dbReference type="ARBA" id="ARBA00022741"/>
    </source>
</evidence>
<dbReference type="SUPFAM" id="SSF52540">
    <property type="entry name" value="P-loop containing nucleoside triphosphate hydrolases"/>
    <property type="match status" value="1"/>
</dbReference>
<keyword evidence="4 12" id="KW-0547">Nucleotide-binding</keyword>
<evidence type="ECO:0000256" key="8">
    <source>
        <dbReference type="ARBA" id="ARBA00023125"/>
    </source>
</evidence>
<evidence type="ECO:0000313" key="14">
    <source>
        <dbReference type="EMBL" id="PQJ94775.1"/>
    </source>
</evidence>
<keyword evidence="9" id="KW-0413">Isomerase</keyword>
<evidence type="ECO:0000256" key="7">
    <source>
        <dbReference type="ARBA" id="ARBA00022840"/>
    </source>
</evidence>
<evidence type="ECO:0000256" key="2">
    <source>
        <dbReference type="ARBA" id="ARBA00022515"/>
    </source>
</evidence>
<dbReference type="PROSITE" id="PS51199">
    <property type="entry name" value="SF4_HELICASE"/>
    <property type="match status" value="1"/>
</dbReference>
<comment type="caution">
    <text evidence="14">The sequence shown here is derived from an EMBL/GenBank/DDBJ whole genome shotgun (WGS) entry which is preliminary data.</text>
</comment>
<evidence type="ECO:0000256" key="5">
    <source>
        <dbReference type="ARBA" id="ARBA00022801"/>
    </source>
</evidence>
<sequence>MLRQMITTGTAIIDNAYSPKGRDVSELLDDAEHNIFAIAEREARVGGGFQPMSLVLKDAIARIDALSQSGNHITGLPTGFTKLDEMTSGLQPADLIIIAGRPSMGKTALAMNIAEYVAMTAKRSVAIFSMEMPSHSLGMRMVSSLGHIDHQNVRTGQLSDTEWPLVTAAMMKLSSAELFIDDTPALSPLELRTRARRLKREWNDLGLIVIDYLQLMQASTHENRNNEVAEISRALKALAKELNIPIIAISQLNRSLEQRQNKRPVMSDLRESGALEQDADLILFVYRDEVYNPESKDVGTAEIIIAKQRNGPIGTVRLTFLGKYTKFENFIPNEVEPPDVVPPLPAEY</sequence>
<dbReference type="GO" id="GO:1990077">
    <property type="term" value="C:primosome complex"/>
    <property type="evidence" value="ECO:0007669"/>
    <property type="project" value="UniProtKB-UniRule"/>
</dbReference>
<dbReference type="NCBIfam" id="TIGR00665">
    <property type="entry name" value="DnaB"/>
    <property type="match status" value="1"/>
</dbReference>
<dbReference type="SMART" id="SM00382">
    <property type="entry name" value="AAA"/>
    <property type="match status" value="1"/>
</dbReference>
<dbReference type="GO" id="GO:0043139">
    <property type="term" value="F:5'-3' DNA helicase activity"/>
    <property type="evidence" value="ECO:0007669"/>
    <property type="project" value="UniProtKB-EC"/>
</dbReference>
<dbReference type="InterPro" id="IPR007694">
    <property type="entry name" value="DNA_helicase_DnaB-like_C"/>
</dbReference>
<keyword evidence="8 12" id="KW-0238">DNA-binding</keyword>
<organism evidence="14 15">
    <name type="scientific">Chromatium okenii</name>
    <dbReference type="NCBI Taxonomy" id="61644"/>
    <lineage>
        <taxon>Bacteria</taxon>
        <taxon>Pseudomonadati</taxon>
        <taxon>Pseudomonadota</taxon>
        <taxon>Gammaproteobacteria</taxon>
        <taxon>Chromatiales</taxon>
        <taxon>Chromatiaceae</taxon>
        <taxon>Chromatium</taxon>
    </lineage>
</organism>
<gene>
    <name evidence="14" type="primary">dnaB</name>
    <name evidence="14" type="ORF">CXB77_18605</name>
</gene>
<feature type="domain" description="SF4 helicase" evidence="13">
    <location>
        <begin position="69"/>
        <end position="334"/>
    </location>
</feature>
<keyword evidence="7 12" id="KW-0067">ATP-binding</keyword>
<dbReference type="InterPro" id="IPR007692">
    <property type="entry name" value="DNA_helicase_DnaB"/>
</dbReference>
<evidence type="ECO:0000256" key="3">
    <source>
        <dbReference type="ARBA" id="ARBA00022705"/>
    </source>
</evidence>
<comment type="similarity">
    <text evidence="1 12">Belongs to the helicase family. DnaB subfamily.</text>
</comment>
<evidence type="ECO:0000256" key="9">
    <source>
        <dbReference type="ARBA" id="ARBA00023235"/>
    </source>
</evidence>
<comment type="function">
    <text evidence="12">The main replicative DNA helicase, it participates in initiation and elongation during chromosome replication. Travels ahead of the DNA replisome, separating dsDNA into templates for DNA synthesis. A processive ATP-dependent 5'-3' DNA helicase it has DNA-dependent ATPase activity.</text>
</comment>
<evidence type="ECO:0000256" key="12">
    <source>
        <dbReference type="RuleBase" id="RU362085"/>
    </source>
</evidence>
<dbReference type="EC" id="5.6.2.3" evidence="11 12"/>
<dbReference type="FunFam" id="3.40.50.300:FF:000076">
    <property type="entry name" value="Replicative DNA helicase"/>
    <property type="match status" value="1"/>
</dbReference>
<dbReference type="GO" id="GO:0005524">
    <property type="term" value="F:ATP binding"/>
    <property type="evidence" value="ECO:0007669"/>
    <property type="project" value="UniProtKB-UniRule"/>
</dbReference>
<dbReference type="CDD" id="cd00984">
    <property type="entry name" value="DnaB_C"/>
    <property type="match status" value="1"/>
</dbReference>
<keyword evidence="2 12" id="KW-0639">Primosome</keyword>
<evidence type="ECO:0000256" key="6">
    <source>
        <dbReference type="ARBA" id="ARBA00022806"/>
    </source>
</evidence>
<evidence type="ECO:0000256" key="1">
    <source>
        <dbReference type="ARBA" id="ARBA00008428"/>
    </source>
</evidence>
<evidence type="ECO:0000313" key="15">
    <source>
        <dbReference type="Proteomes" id="UP000239936"/>
    </source>
</evidence>
<reference evidence="14 15" key="1">
    <citation type="submission" date="2018-01" db="EMBL/GenBank/DDBJ databases">
        <title>The complete genome sequence of Chromatium okenii LaCa, a purple sulfur bacterium with a turbulent life.</title>
        <authorList>
            <person name="Luedin S.M."/>
            <person name="Liechti N."/>
            <person name="Storelli N."/>
            <person name="Danza F."/>
            <person name="Wittwer M."/>
            <person name="Pothier J.F."/>
            <person name="Tonolla M.A."/>
        </authorList>
    </citation>
    <scope>NUCLEOTIDE SEQUENCE [LARGE SCALE GENOMIC DNA]</scope>
    <source>
        <strain evidence="14 15">LaCa</strain>
    </source>
</reference>
<evidence type="ECO:0000256" key="11">
    <source>
        <dbReference type="NCBIfam" id="TIGR00665"/>
    </source>
</evidence>
<accession>A0A2S7XM14</accession>
<dbReference type="GO" id="GO:0003677">
    <property type="term" value="F:DNA binding"/>
    <property type="evidence" value="ECO:0007669"/>
    <property type="project" value="UniProtKB-UniRule"/>
</dbReference>
<dbReference type="Pfam" id="PF03796">
    <property type="entry name" value="DnaB_C"/>
    <property type="match status" value="1"/>
</dbReference>
<dbReference type="Proteomes" id="UP000239936">
    <property type="component" value="Unassembled WGS sequence"/>
</dbReference>
<dbReference type="EMBL" id="PPGH01000042">
    <property type="protein sequence ID" value="PQJ94775.1"/>
    <property type="molecule type" value="Genomic_DNA"/>
</dbReference>
<name>A0A2S7XM14_9GAMM</name>
<keyword evidence="5 12" id="KW-0378">Hydrolase</keyword>
<dbReference type="GO" id="GO:0042802">
    <property type="term" value="F:identical protein binding"/>
    <property type="evidence" value="ECO:0007669"/>
    <property type="project" value="UniProtKB-ARBA"/>
</dbReference>